<dbReference type="InterPro" id="IPR027443">
    <property type="entry name" value="IPNS-like_sf"/>
</dbReference>
<dbReference type="Pfam" id="PF14226">
    <property type="entry name" value="DIOX_N"/>
    <property type="match status" value="1"/>
</dbReference>
<dbReference type="PANTHER" id="PTHR10209:SF874">
    <property type="entry name" value="2-OXOGLUTARATE (2OG) AND FE(II)-DEPENDENT OXYGENASE SUPERFAMILY PROTEIN"/>
    <property type="match status" value="1"/>
</dbReference>
<gene>
    <name evidence="7" type="ORF">BJ684DRAFT_9288</name>
</gene>
<dbReference type="Proteomes" id="UP000267251">
    <property type="component" value="Unassembled WGS sequence"/>
</dbReference>
<dbReference type="OrthoDB" id="10248513at2759"/>
<evidence type="ECO:0000259" key="5">
    <source>
        <dbReference type="Pfam" id="PF03171"/>
    </source>
</evidence>
<dbReference type="GO" id="GO:0016491">
    <property type="term" value="F:oxidoreductase activity"/>
    <property type="evidence" value="ECO:0007669"/>
    <property type="project" value="UniProtKB-KW"/>
</dbReference>
<dbReference type="SUPFAM" id="SSF51197">
    <property type="entry name" value="Clavaminate synthase-like"/>
    <property type="match status" value="1"/>
</dbReference>
<keyword evidence="4" id="KW-0408">Iron</keyword>
<evidence type="ECO:0000313" key="7">
    <source>
        <dbReference type="EMBL" id="RKP13986.1"/>
    </source>
</evidence>
<sequence length="357" mass="39242">MQLPVIDLSPLLEDSTSSAAQAEATKAAEALKTYGALALKDPRIPEGLNEQFLDMLEDYFAQPYETKLKDARPELHYQVGVTPGGREDPKCRSDETCQRVISQLEEGERPETATGPDPKWRFFWRIGETRPSTQFPALNAPPVVPESQDEVKWKKTMNSWGGALHDAGISLTRALALGLGLPHEESLASMVKGGPHLLAPTGSDLTTGEERVGRVLAGFHYDLNLLTLHGRSRYPGLHIWARNTGKRLAPRVPPGCLLVQAGKQLEWLTGGAIRAGYHEVVILPGTLEAVEKTKAQTPNPDAPVWRVSSTFFLHTASDELLAPIPPTFPEDPEKYPAMRCGDYVQRELSTIRLASTE</sequence>
<dbReference type="PANTHER" id="PTHR10209">
    <property type="entry name" value="OXIDOREDUCTASE, 2OG-FE II OXYGENASE FAMILY PROTEIN"/>
    <property type="match status" value="1"/>
</dbReference>
<feature type="domain" description="Isopenicillin N synthase-like Fe(2+) 2OG dioxygenase" evidence="5">
    <location>
        <begin position="218"/>
        <end position="314"/>
    </location>
</feature>
<evidence type="ECO:0000256" key="4">
    <source>
        <dbReference type="ARBA" id="ARBA00023004"/>
    </source>
</evidence>
<evidence type="ECO:0000313" key="8">
    <source>
        <dbReference type="Proteomes" id="UP000267251"/>
    </source>
</evidence>
<evidence type="ECO:0000259" key="6">
    <source>
        <dbReference type="Pfam" id="PF14226"/>
    </source>
</evidence>
<reference evidence="8" key="1">
    <citation type="journal article" date="2018" name="Nat. Microbiol.">
        <title>Leveraging single-cell genomics to expand the fungal tree of life.</title>
        <authorList>
            <person name="Ahrendt S.R."/>
            <person name="Quandt C.A."/>
            <person name="Ciobanu D."/>
            <person name="Clum A."/>
            <person name="Salamov A."/>
            <person name="Andreopoulos B."/>
            <person name="Cheng J.F."/>
            <person name="Woyke T."/>
            <person name="Pelin A."/>
            <person name="Henrissat B."/>
            <person name="Reynolds N.K."/>
            <person name="Benny G.L."/>
            <person name="Smith M.E."/>
            <person name="James T.Y."/>
            <person name="Grigoriev I.V."/>
        </authorList>
    </citation>
    <scope>NUCLEOTIDE SEQUENCE [LARGE SCALE GENOMIC DNA]</scope>
</reference>
<proteinExistence type="inferred from homology"/>
<comment type="similarity">
    <text evidence="1">Belongs to the iron/ascorbate-dependent oxidoreductase family.</text>
</comment>
<accession>A0A4P9Y4T3</accession>
<name>A0A4P9Y4T3_9FUNG</name>
<dbReference type="InterPro" id="IPR044861">
    <property type="entry name" value="IPNS-like_FE2OG_OXY"/>
</dbReference>
<organism evidence="7 8">
    <name type="scientific">Piptocephalis cylindrospora</name>
    <dbReference type="NCBI Taxonomy" id="1907219"/>
    <lineage>
        <taxon>Eukaryota</taxon>
        <taxon>Fungi</taxon>
        <taxon>Fungi incertae sedis</taxon>
        <taxon>Zoopagomycota</taxon>
        <taxon>Zoopagomycotina</taxon>
        <taxon>Zoopagomycetes</taxon>
        <taxon>Zoopagales</taxon>
        <taxon>Piptocephalidaceae</taxon>
        <taxon>Piptocephalis</taxon>
    </lineage>
</organism>
<keyword evidence="8" id="KW-1185">Reference proteome</keyword>
<dbReference type="InterPro" id="IPR026992">
    <property type="entry name" value="DIOX_N"/>
</dbReference>
<dbReference type="Gene3D" id="2.60.120.330">
    <property type="entry name" value="B-lactam Antibiotic, Isopenicillin N Synthase, Chain"/>
    <property type="match status" value="1"/>
</dbReference>
<dbReference type="GO" id="GO:0046872">
    <property type="term" value="F:metal ion binding"/>
    <property type="evidence" value="ECO:0007669"/>
    <property type="project" value="UniProtKB-KW"/>
</dbReference>
<evidence type="ECO:0000256" key="2">
    <source>
        <dbReference type="ARBA" id="ARBA00022723"/>
    </source>
</evidence>
<evidence type="ECO:0000256" key="1">
    <source>
        <dbReference type="ARBA" id="ARBA00008056"/>
    </source>
</evidence>
<dbReference type="EMBL" id="KZ987908">
    <property type="protein sequence ID" value="RKP13986.1"/>
    <property type="molecule type" value="Genomic_DNA"/>
</dbReference>
<feature type="domain" description="Non-haem dioxygenase N-terminal" evidence="6">
    <location>
        <begin position="3"/>
        <end position="88"/>
    </location>
</feature>
<keyword evidence="3" id="KW-0560">Oxidoreductase</keyword>
<keyword evidence="2" id="KW-0479">Metal-binding</keyword>
<dbReference type="Pfam" id="PF03171">
    <property type="entry name" value="2OG-FeII_Oxy"/>
    <property type="match status" value="1"/>
</dbReference>
<evidence type="ECO:0000256" key="3">
    <source>
        <dbReference type="ARBA" id="ARBA00023002"/>
    </source>
</evidence>
<protein>
    <submittedName>
        <fullName evidence="7">Uncharacterized protein</fullName>
    </submittedName>
</protein>
<dbReference type="AlphaFoldDB" id="A0A4P9Y4T3"/>